<dbReference type="SMART" id="SM00947">
    <property type="entry name" value="Pro_CA"/>
    <property type="match status" value="1"/>
</dbReference>
<dbReference type="EC" id="4.2.1.1" evidence="3"/>
<evidence type="ECO:0000256" key="3">
    <source>
        <dbReference type="ARBA" id="ARBA00012925"/>
    </source>
</evidence>
<comment type="cofactor">
    <cofactor evidence="1">
        <name>Zn(2+)</name>
        <dbReference type="ChEBI" id="CHEBI:29105"/>
    </cofactor>
</comment>
<dbReference type="Proteomes" id="UP001597403">
    <property type="component" value="Unassembled WGS sequence"/>
</dbReference>
<name>A0ABW4UUV0_9BACL</name>
<dbReference type="Pfam" id="PF00484">
    <property type="entry name" value="Pro_CA"/>
    <property type="match status" value="1"/>
</dbReference>
<reference evidence="8" key="1">
    <citation type="journal article" date="2019" name="Int. J. Syst. Evol. Microbiol.">
        <title>The Global Catalogue of Microorganisms (GCM) 10K type strain sequencing project: providing services to taxonomists for standard genome sequencing and annotation.</title>
        <authorList>
            <consortium name="The Broad Institute Genomics Platform"/>
            <consortium name="The Broad Institute Genome Sequencing Center for Infectious Disease"/>
            <person name="Wu L."/>
            <person name="Ma J."/>
        </authorList>
    </citation>
    <scope>NUCLEOTIDE SEQUENCE [LARGE SCALE GENOMIC DNA]</scope>
    <source>
        <strain evidence="8">CGMCC 1.15067</strain>
    </source>
</reference>
<evidence type="ECO:0000256" key="5">
    <source>
        <dbReference type="ARBA" id="ARBA00022833"/>
    </source>
</evidence>
<evidence type="ECO:0000313" key="8">
    <source>
        <dbReference type="Proteomes" id="UP001597403"/>
    </source>
</evidence>
<dbReference type="Gene3D" id="3.40.1050.10">
    <property type="entry name" value="Carbonic anhydrase"/>
    <property type="match status" value="1"/>
</dbReference>
<dbReference type="CDD" id="cd03379">
    <property type="entry name" value="beta_CA_cladeD"/>
    <property type="match status" value="1"/>
</dbReference>
<dbReference type="SUPFAM" id="SSF53056">
    <property type="entry name" value="beta-carbonic anhydrase, cab"/>
    <property type="match status" value="1"/>
</dbReference>
<dbReference type="EMBL" id="JBHUGF010000010">
    <property type="protein sequence ID" value="MFD1990012.1"/>
    <property type="molecule type" value="Genomic_DNA"/>
</dbReference>
<evidence type="ECO:0000256" key="2">
    <source>
        <dbReference type="ARBA" id="ARBA00006217"/>
    </source>
</evidence>
<gene>
    <name evidence="7" type="ORF">ACFSGI_08580</name>
</gene>
<comment type="catalytic activity">
    <reaction evidence="6">
        <text>hydrogencarbonate + H(+) = CO2 + H2O</text>
        <dbReference type="Rhea" id="RHEA:10748"/>
        <dbReference type="ChEBI" id="CHEBI:15377"/>
        <dbReference type="ChEBI" id="CHEBI:15378"/>
        <dbReference type="ChEBI" id="CHEBI:16526"/>
        <dbReference type="ChEBI" id="CHEBI:17544"/>
        <dbReference type="EC" id="4.2.1.1"/>
    </reaction>
</comment>
<sequence>MNSITTIMQHNQEFVTSKEYEAYLSSPFPEKKLVILTCMDTRLTELLPKAMNIRNGDAKILKNAGAIISQPFGSVMRSILVAIYELKAEEVIVVGHHGCGMASLNSDHMIEKIHERGIAPEVLTTLENSGIKLKRWLQGFDNEKEGVMRSVDIIKNHPLLPASVPVHGMIIDPATGQLELLVNGYDQVEVTSNP</sequence>
<keyword evidence="4" id="KW-0479">Metal-binding</keyword>
<evidence type="ECO:0000256" key="6">
    <source>
        <dbReference type="ARBA" id="ARBA00048348"/>
    </source>
</evidence>
<keyword evidence="5" id="KW-0862">Zinc</keyword>
<evidence type="ECO:0000313" key="7">
    <source>
        <dbReference type="EMBL" id="MFD1990012.1"/>
    </source>
</evidence>
<proteinExistence type="inferred from homology"/>
<accession>A0ABW4UUV0</accession>
<comment type="similarity">
    <text evidence="2">Belongs to the beta-class carbonic anhydrase family.</text>
</comment>
<organism evidence="7 8">
    <name type="scientific">Paenibacillus nicotianae</name>
    <dbReference type="NCBI Taxonomy" id="1526551"/>
    <lineage>
        <taxon>Bacteria</taxon>
        <taxon>Bacillati</taxon>
        <taxon>Bacillota</taxon>
        <taxon>Bacilli</taxon>
        <taxon>Bacillales</taxon>
        <taxon>Paenibacillaceae</taxon>
        <taxon>Paenibacillus</taxon>
    </lineage>
</organism>
<dbReference type="RefSeq" id="WP_204823723.1">
    <property type="nucleotide sequence ID" value="NZ_JBHUGF010000010.1"/>
</dbReference>
<keyword evidence="8" id="KW-1185">Reference proteome</keyword>
<dbReference type="PANTHER" id="PTHR43175:SF3">
    <property type="entry name" value="CARBON DISULFIDE HYDROLASE"/>
    <property type="match status" value="1"/>
</dbReference>
<protein>
    <recommendedName>
        <fullName evidence="3">carbonic anhydrase</fullName>
        <ecNumber evidence="3">4.2.1.1</ecNumber>
    </recommendedName>
</protein>
<evidence type="ECO:0000256" key="1">
    <source>
        <dbReference type="ARBA" id="ARBA00001947"/>
    </source>
</evidence>
<evidence type="ECO:0000256" key="4">
    <source>
        <dbReference type="ARBA" id="ARBA00022723"/>
    </source>
</evidence>
<dbReference type="PANTHER" id="PTHR43175">
    <property type="entry name" value="CARBONIC ANHYDRASE"/>
    <property type="match status" value="1"/>
</dbReference>
<dbReference type="InterPro" id="IPR001765">
    <property type="entry name" value="Carbonic_anhydrase"/>
</dbReference>
<dbReference type="InterPro" id="IPR036874">
    <property type="entry name" value="Carbonic_anhydrase_sf"/>
</dbReference>
<comment type="caution">
    <text evidence="7">The sequence shown here is derived from an EMBL/GenBank/DDBJ whole genome shotgun (WGS) entry which is preliminary data.</text>
</comment>